<feature type="transmembrane region" description="Helical" evidence="6">
    <location>
        <begin position="174"/>
        <end position="195"/>
    </location>
</feature>
<organism evidence="7 8">
    <name type="scientific">Pseudodesulfovibrio sediminis</name>
    <dbReference type="NCBI Taxonomy" id="2810563"/>
    <lineage>
        <taxon>Bacteria</taxon>
        <taxon>Pseudomonadati</taxon>
        <taxon>Thermodesulfobacteriota</taxon>
        <taxon>Desulfovibrionia</taxon>
        <taxon>Desulfovibrionales</taxon>
        <taxon>Desulfovibrionaceae</taxon>
    </lineage>
</organism>
<evidence type="ECO:0000313" key="7">
    <source>
        <dbReference type="EMBL" id="BCS88401.1"/>
    </source>
</evidence>
<protein>
    <recommendedName>
        <fullName evidence="9">Transporter</fullName>
    </recommendedName>
</protein>
<comment type="subcellular location">
    <subcellularLocation>
        <location evidence="1">Cell membrane</location>
        <topology evidence="1">Multi-pass membrane protein</topology>
    </subcellularLocation>
</comment>
<feature type="transmembrane region" description="Helical" evidence="6">
    <location>
        <begin position="137"/>
        <end position="162"/>
    </location>
</feature>
<evidence type="ECO:0008006" key="9">
    <source>
        <dbReference type="Google" id="ProtNLM"/>
    </source>
</evidence>
<accession>A0ABN6ETG8</accession>
<evidence type="ECO:0000256" key="2">
    <source>
        <dbReference type="ARBA" id="ARBA00022475"/>
    </source>
</evidence>
<evidence type="ECO:0000256" key="3">
    <source>
        <dbReference type="ARBA" id="ARBA00022692"/>
    </source>
</evidence>
<dbReference type="Proteomes" id="UP001053296">
    <property type="component" value="Chromosome"/>
</dbReference>
<keyword evidence="8" id="KW-1185">Reference proteome</keyword>
<reference evidence="7" key="1">
    <citation type="journal article" date="2022" name="Arch. Microbiol.">
        <title>Pseudodesulfovibrio sediminis sp. nov., a mesophilic and neutrophilic sulfate-reducing bacterium isolated from sediment of a brackish lake.</title>
        <authorList>
            <person name="Takahashi A."/>
            <person name="Kojima H."/>
            <person name="Watanabe M."/>
            <person name="Fukui M."/>
        </authorList>
    </citation>
    <scope>NUCLEOTIDE SEQUENCE</scope>
    <source>
        <strain evidence="7">SF6</strain>
    </source>
</reference>
<evidence type="ECO:0000313" key="8">
    <source>
        <dbReference type="Proteomes" id="UP001053296"/>
    </source>
</evidence>
<feature type="transmembrane region" description="Helical" evidence="6">
    <location>
        <begin position="64"/>
        <end position="84"/>
    </location>
</feature>
<keyword evidence="2" id="KW-1003">Cell membrane</keyword>
<dbReference type="PANTHER" id="PTHR30086">
    <property type="entry name" value="ARGININE EXPORTER PROTEIN ARGO"/>
    <property type="match status" value="1"/>
</dbReference>
<proteinExistence type="predicted"/>
<dbReference type="InterPro" id="IPR001123">
    <property type="entry name" value="LeuE-type"/>
</dbReference>
<gene>
    <name evidence="7" type="ORF">PSDVSF_16430</name>
</gene>
<keyword evidence="3 6" id="KW-0812">Transmembrane</keyword>
<evidence type="ECO:0000256" key="6">
    <source>
        <dbReference type="SAM" id="Phobius"/>
    </source>
</evidence>
<keyword evidence="4 6" id="KW-1133">Transmembrane helix</keyword>
<dbReference type="PANTHER" id="PTHR30086:SF20">
    <property type="entry name" value="ARGININE EXPORTER PROTEIN ARGO-RELATED"/>
    <property type="match status" value="1"/>
</dbReference>
<keyword evidence="5 6" id="KW-0472">Membrane</keyword>
<dbReference type="Pfam" id="PF01810">
    <property type="entry name" value="LysE"/>
    <property type="match status" value="1"/>
</dbReference>
<dbReference type="RefSeq" id="WP_229596199.1">
    <property type="nucleotide sequence ID" value="NZ_AP024485.1"/>
</dbReference>
<evidence type="ECO:0000256" key="4">
    <source>
        <dbReference type="ARBA" id="ARBA00022989"/>
    </source>
</evidence>
<name>A0ABN6ETG8_9BACT</name>
<sequence>MLGILLYCVGVMYTPGPVNILSLNSGMQHRLSAHFPFCLGVGAALCFWFLLIGYAGGAIISEQVMPFITAFGVMFILYLAYKIISADVDTNQSENSACHFTFKDGLLMQLLNPKSFLVVLPVTTVQFPAANIEGSGIAIWSMGLGLLGFGAPLAYAAFGATVTSRMSSTACFKYFNIIMGVMLVAVAMDMVYHHIYLAI</sequence>
<dbReference type="EMBL" id="AP024485">
    <property type="protein sequence ID" value="BCS88401.1"/>
    <property type="molecule type" value="Genomic_DNA"/>
</dbReference>
<feature type="transmembrane region" description="Helical" evidence="6">
    <location>
        <begin position="33"/>
        <end position="52"/>
    </location>
</feature>
<evidence type="ECO:0000256" key="5">
    <source>
        <dbReference type="ARBA" id="ARBA00023136"/>
    </source>
</evidence>
<evidence type="ECO:0000256" key="1">
    <source>
        <dbReference type="ARBA" id="ARBA00004651"/>
    </source>
</evidence>